<keyword evidence="8 16" id="KW-0399">Innate immunity</keyword>
<evidence type="ECO:0000256" key="12">
    <source>
        <dbReference type="ARBA" id="ARBA00023055"/>
    </source>
</evidence>
<evidence type="ECO:0000256" key="3">
    <source>
        <dbReference type="ARBA" id="ARBA00011317"/>
    </source>
</evidence>
<evidence type="ECO:0000256" key="7">
    <source>
        <dbReference type="ARBA" id="ARBA00022529"/>
    </source>
</evidence>
<feature type="domain" description="Lipid-binding serum glycoprotein N-terminal" evidence="17">
    <location>
        <begin position="118"/>
        <end position="340"/>
    </location>
</feature>
<sequence length="916" mass="101612">MRTHVPSTCAHAHARTDLQAPLGQPLDWSPTLMGNRSCPPPSAPTGAFLLPLSTTALPFPRRLPYRSQVPLRSFEVWATLEDMAWGPDNVRRWSTLALLAIMGTALTAAINPGFVAVITQMGLDFACREAVAVLQKELKTIKIPNFSGVFKMKHLGKGYYDFHSMTVDGFHIPNPHVNLLPTDGLQLFIRDAGIKISGRWKSKKNFFKASGKFGLSIQRVSISSDLKITRNPSGHLNVKCSFCSSHIGRVRVQISGSMLGWLIQLFHKNIETSLRNIIYDKICRIVINSVSTQLQPYVQTLPVIARVDDITAIDYSLLVLTATTEFLEGKLKGEFFWRERRSILPFIPPTMDFFPDKDHMVYLVISDYFFNTAGFAYHESGNLKITLRNEMLPEDSKFHLNTELLGNFLPKVALMFPSTEIQLLISSSTPPRLLIQPSGLLLHPAMETQAFVVLPNSSLVPLFLLLVVELLQAVLNYLMPTIVLPKINGSRMEAGTGPLLSTLLGLLLLFTPGTRGANPAVVARITDKGLEYAAKEGLLVLQRELQEITLPDFTGDFKIKAIGRGNYEFHSLEVQSCELRGSSLKPLPGQGLSLTISDSSIRVQGKWKAGKSFLKLKGSFDLDVKSITISVDLLLGVDPSGRPTVTTSRCSSRISALDVDISGNVRWLLNLFHDQIESKLRKVLENKVCELIRKSVTSDLQPYLQTLPVTAKIDHVLGIDYSLVEAPRAHAQMLDVMFKGEIFNQNHRSPPASPTPTMILPEDGKLMVYFAISNHAFNIASRVYHQAGYLNFSITDDMLPPDSKIRLNTKAFRPFAPQITRRYPDMNLELRGTVVSAPLLNISPGNLSLAPQMEIEGFVLLPSSAPESVFRLDVVTNVFASLTFNNSKVTGMLHPEKAQVKLIDSKVGMFNVSYCP</sequence>
<keyword evidence="5" id="KW-0813">Transport</keyword>
<dbReference type="GO" id="GO:0006869">
    <property type="term" value="P:lipid transport"/>
    <property type="evidence" value="ECO:0007669"/>
    <property type="project" value="UniProtKB-KW"/>
</dbReference>
<dbReference type="GO" id="GO:0001530">
    <property type="term" value="F:lipopolysaccharide binding"/>
    <property type="evidence" value="ECO:0007669"/>
    <property type="project" value="UniProtKB-UniRule"/>
</dbReference>
<dbReference type="EMBL" id="JH000062">
    <property type="protein sequence ID" value="EGV97994.1"/>
    <property type="molecule type" value="Genomic_DNA"/>
</dbReference>
<keyword evidence="14 16" id="KW-0325">Glycoprotein</keyword>
<dbReference type="GO" id="GO:0043032">
    <property type="term" value="P:positive regulation of macrophage activation"/>
    <property type="evidence" value="ECO:0007669"/>
    <property type="project" value="TreeGrafter"/>
</dbReference>
<dbReference type="eggNOG" id="KOG4160">
    <property type="taxonomic scope" value="Eukaryota"/>
</dbReference>
<name>G3GXZ2_CRIGR</name>
<evidence type="ECO:0000256" key="16">
    <source>
        <dbReference type="RuleBase" id="RU369039"/>
    </source>
</evidence>
<keyword evidence="7 16" id="KW-0929">Antimicrobial</keyword>
<dbReference type="PaxDb" id="10029-XP_007607792.1"/>
<evidence type="ECO:0000256" key="9">
    <source>
        <dbReference type="ARBA" id="ARBA00022729"/>
    </source>
</evidence>
<dbReference type="AlphaFoldDB" id="G3GXZ2"/>
<evidence type="ECO:0000256" key="6">
    <source>
        <dbReference type="ARBA" id="ARBA00022525"/>
    </source>
</evidence>
<gene>
    <name evidence="19" type="ORF">I79_002637</name>
</gene>
<dbReference type="InterPro" id="IPR001124">
    <property type="entry name" value="Lipid-bd_serum_glycop_C"/>
</dbReference>
<evidence type="ECO:0000256" key="11">
    <source>
        <dbReference type="ARBA" id="ARBA00023022"/>
    </source>
</evidence>
<dbReference type="SMART" id="SM00328">
    <property type="entry name" value="BPI1"/>
    <property type="match status" value="2"/>
</dbReference>
<evidence type="ECO:0000259" key="17">
    <source>
        <dbReference type="SMART" id="SM00328"/>
    </source>
</evidence>
<keyword evidence="12" id="KW-0445">Lipid transport</keyword>
<dbReference type="GO" id="GO:0050829">
    <property type="term" value="P:defense response to Gram-negative bacterium"/>
    <property type="evidence" value="ECO:0007669"/>
    <property type="project" value="UniProtKB-UniRule"/>
</dbReference>
<evidence type="ECO:0000256" key="13">
    <source>
        <dbReference type="ARBA" id="ARBA00023157"/>
    </source>
</evidence>
<dbReference type="GO" id="GO:0045087">
    <property type="term" value="P:innate immune response"/>
    <property type="evidence" value="ECO:0007669"/>
    <property type="project" value="UniProtKB-UniRule"/>
</dbReference>
<organism evidence="19 20">
    <name type="scientific">Cricetulus griseus</name>
    <name type="common">Chinese hamster</name>
    <name type="synonym">Cricetulus barabensis griseus</name>
    <dbReference type="NCBI Taxonomy" id="10029"/>
    <lineage>
        <taxon>Eukaryota</taxon>
        <taxon>Metazoa</taxon>
        <taxon>Chordata</taxon>
        <taxon>Craniata</taxon>
        <taxon>Vertebrata</taxon>
        <taxon>Euteleostomi</taxon>
        <taxon>Mammalia</taxon>
        <taxon>Eutheria</taxon>
        <taxon>Euarchontoglires</taxon>
        <taxon>Glires</taxon>
        <taxon>Rodentia</taxon>
        <taxon>Myomorpha</taxon>
        <taxon>Muroidea</taxon>
        <taxon>Cricetidae</taxon>
        <taxon>Cricetinae</taxon>
        <taxon>Cricetulus</taxon>
    </lineage>
</organism>
<dbReference type="GO" id="GO:0006953">
    <property type="term" value="P:acute-phase response"/>
    <property type="evidence" value="ECO:0007669"/>
    <property type="project" value="TreeGrafter"/>
</dbReference>
<dbReference type="SMART" id="SM00329">
    <property type="entry name" value="BPI2"/>
    <property type="match status" value="2"/>
</dbReference>
<dbReference type="CDD" id="cd00025">
    <property type="entry name" value="BPI1"/>
    <property type="match status" value="2"/>
</dbReference>
<comment type="subunit">
    <text evidence="3 16">When bound to LPS, interacts (via C-terminus) with soluble and membrane-bound CD14.</text>
</comment>
<dbReference type="GO" id="GO:0005615">
    <property type="term" value="C:extracellular space"/>
    <property type="evidence" value="ECO:0007669"/>
    <property type="project" value="UniProtKB-UniRule"/>
</dbReference>
<keyword evidence="9 16" id="KW-0732">Signal</keyword>
<comment type="similarity">
    <text evidence="2">Belongs to the BPI/LBP/Plunc superfamily. BPI/LBP family.</text>
</comment>
<dbReference type="PANTHER" id="PTHR10504:SF66">
    <property type="entry name" value="LIPOPOLYSACCHARIDE-BINDING PROTEIN"/>
    <property type="match status" value="1"/>
</dbReference>
<evidence type="ECO:0000256" key="5">
    <source>
        <dbReference type="ARBA" id="ARBA00022448"/>
    </source>
</evidence>
<proteinExistence type="inferred from homology"/>
<feature type="domain" description="Lipid-binding serum glycoprotein C-terminal" evidence="18">
    <location>
        <begin position="762"/>
        <end position="915"/>
    </location>
</feature>
<dbReference type="SUPFAM" id="SSF55394">
    <property type="entry name" value="Bactericidal permeability-increasing protein, BPI"/>
    <property type="match status" value="4"/>
</dbReference>
<dbReference type="FunFam" id="3.15.20.10:FF:000001">
    <property type="entry name" value="Phospholipid transfer protein"/>
    <property type="match status" value="2"/>
</dbReference>
<dbReference type="InterPro" id="IPR017942">
    <property type="entry name" value="Lipid-bd_serum_glycop_N"/>
</dbReference>
<evidence type="ECO:0000313" key="19">
    <source>
        <dbReference type="EMBL" id="EGV97994.1"/>
    </source>
</evidence>
<keyword evidence="10 16" id="KW-0391">Immunity</keyword>
<dbReference type="InterPro" id="IPR017943">
    <property type="entry name" value="Bactericidal_perm-incr_a/b_dom"/>
</dbReference>
<feature type="domain" description="Lipid-binding serum glycoprotein C-terminal" evidence="18">
    <location>
        <begin position="355"/>
        <end position="549"/>
    </location>
</feature>
<evidence type="ECO:0000256" key="10">
    <source>
        <dbReference type="ARBA" id="ARBA00022859"/>
    </source>
</evidence>
<dbReference type="InParanoid" id="G3GXZ2"/>
<evidence type="ECO:0000313" key="20">
    <source>
        <dbReference type="Proteomes" id="UP000001075"/>
    </source>
</evidence>
<evidence type="ECO:0000256" key="8">
    <source>
        <dbReference type="ARBA" id="ARBA00022588"/>
    </source>
</evidence>
<dbReference type="PROSITE" id="PS00400">
    <property type="entry name" value="LBP_BPI_CETP"/>
    <property type="match status" value="1"/>
</dbReference>
<comment type="subcellular location">
    <subcellularLocation>
        <location evidence="1 16">Secreted</location>
    </subcellularLocation>
</comment>
<dbReference type="GlyGen" id="G3GXZ2">
    <property type="glycosylation" value="1 site"/>
</dbReference>
<dbReference type="Gene3D" id="3.15.10.10">
    <property type="entry name" value="Bactericidal permeability-increasing protein, domain 1"/>
    <property type="match status" value="2"/>
</dbReference>
<dbReference type="GO" id="GO:0002281">
    <property type="term" value="P:macrophage activation involved in immune response"/>
    <property type="evidence" value="ECO:0007669"/>
    <property type="project" value="TreeGrafter"/>
</dbReference>
<dbReference type="Proteomes" id="UP000001075">
    <property type="component" value="Unassembled WGS sequence"/>
</dbReference>
<dbReference type="InterPro" id="IPR017954">
    <property type="entry name" value="Lipid-bd_serum_glycop_CS"/>
</dbReference>
<dbReference type="Pfam" id="PF02886">
    <property type="entry name" value="LBP_BPI_CETP_C"/>
    <property type="match status" value="2"/>
</dbReference>
<dbReference type="GO" id="GO:0031663">
    <property type="term" value="P:lipopolysaccharide-mediated signaling pathway"/>
    <property type="evidence" value="ECO:0007669"/>
    <property type="project" value="TreeGrafter"/>
</dbReference>
<feature type="domain" description="Lipid-binding serum glycoprotein N-terminal" evidence="17">
    <location>
        <begin position="524"/>
        <end position="747"/>
    </location>
</feature>
<reference evidence="20" key="1">
    <citation type="journal article" date="2011" name="Nat. Biotechnol.">
        <title>The genomic sequence of the Chinese hamster ovary (CHO)-K1 cell line.</title>
        <authorList>
            <person name="Xu X."/>
            <person name="Nagarajan H."/>
            <person name="Lewis N.E."/>
            <person name="Pan S."/>
            <person name="Cai Z."/>
            <person name="Liu X."/>
            <person name="Chen W."/>
            <person name="Xie M."/>
            <person name="Wang W."/>
            <person name="Hammond S."/>
            <person name="Andersen M.R."/>
            <person name="Neff N."/>
            <person name="Passarelli B."/>
            <person name="Koh W."/>
            <person name="Fan H.C."/>
            <person name="Wang J."/>
            <person name="Gui Y."/>
            <person name="Lee K.H."/>
            <person name="Betenbaugh M.J."/>
            <person name="Quake S.R."/>
            <person name="Famili I."/>
            <person name="Palsson B.O."/>
            <person name="Wang J."/>
        </authorList>
    </citation>
    <scope>NUCLEOTIDE SEQUENCE [LARGE SCALE GENOMIC DNA]</scope>
    <source>
        <strain evidence="20">CHO K1 cell line</strain>
    </source>
</reference>
<dbReference type="PANTHER" id="PTHR10504">
    <property type="entry name" value="BACTERICIDAL PERMEABILITY-INCREASING BPI PROTEIN-RELATED"/>
    <property type="match status" value="1"/>
</dbReference>
<evidence type="ECO:0000256" key="14">
    <source>
        <dbReference type="ARBA" id="ARBA00023180"/>
    </source>
</evidence>
<dbReference type="Pfam" id="PF01273">
    <property type="entry name" value="LBP_BPI_CETP"/>
    <property type="match status" value="2"/>
</dbReference>
<evidence type="ECO:0000256" key="1">
    <source>
        <dbReference type="ARBA" id="ARBA00004613"/>
    </source>
</evidence>
<comment type="function">
    <text evidence="15 16">Plays a role in the innate immune response. Binds to the lipid A moiety of bacterial lipopolysaccharides (LPS), a glycolipid present in the outer membrane of all Gram-negative bacteria. Acts as an affinity enhancer for CD14, facilitating its association with LPS. Promotes the release of cytokines in response to bacterial lipopolysaccharide.</text>
</comment>
<dbReference type="FunFam" id="3.15.10.10:FF:000001">
    <property type="entry name" value="phospholipid transfer protein-like"/>
    <property type="match status" value="2"/>
</dbReference>
<evidence type="ECO:0000256" key="4">
    <source>
        <dbReference type="ARBA" id="ARBA00015119"/>
    </source>
</evidence>
<keyword evidence="11 16" id="KW-0044">Antibiotic</keyword>
<evidence type="ECO:0000259" key="18">
    <source>
        <dbReference type="SMART" id="SM00329"/>
    </source>
</evidence>
<dbReference type="InterPro" id="IPR032942">
    <property type="entry name" value="BPI/LBP/Plunc"/>
</dbReference>
<keyword evidence="6 16" id="KW-0964">Secreted</keyword>
<keyword evidence="13 16" id="KW-1015">Disulfide bond</keyword>
<dbReference type="Gene3D" id="3.15.20.10">
    <property type="entry name" value="Bactericidal permeability-increasing protein, domain 2"/>
    <property type="match status" value="2"/>
</dbReference>
<protein>
    <recommendedName>
        <fullName evidence="4 16">Lipopolysaccharide-binding protein</fullName>
        <shortName evidence="16">LBP</shortName>
    </recommendedName>
</protein>
<dbReference type="GO" id="GO:0050830">
    <property type="term" value="P:defense response to Gram-positive bacterium"/>
    <property type="evidence" value="ECO:0007669"/>
    <property type="project" value="TreeGrafter"/>
</dbReference>
<dbReference type="STRING" id="10029.G3GXZ2"/>
<evidence type="ECO:0000256" key="15">
    <source>
        <dbReference type="ARBA" id="ARBA00045486"/>
    </source>
</evidence>
<accession>G3GXZ2</accession>
<evidence type="ECO:0000256" key="2">
    <source>
        <dbReference type="ARBA" id="ARBA00007292"/>
    </source>
</evidence>